<accession>A0A9P3FZ43</accession>
<sequence>MDEMRSRSPTPALSADEDAVPVPPPPAPVPLAAPRPASSRQEQPPVPPVAPSRQANAGRDDEQPRRATHMNNVFTAVRAQEQQDEAERRAREQAQQAARERVDRAIYVHVWSQDGAAPYKSIVSDGFDPYPFLPLNETPAMCRPPAPVCTPWMTSRKEPPGSAHAAVVALHGADVDNDRACASRTAAPSSTPGNARVSPDVALQSSRVVALHGADVDNDRACGIRARGLESSRCTARTSTKTDCAGVPSRMPQEHTHRSVPGAVPRPWVWPSSRAVAPLSTPGVARAARLVALHHADSDDDRAGGVSAQEHAPRAVPRRVLRAELLFEHQVWQVDVAVDEGIAAALACEELADLMSPLTSLAPTPQLSAAPTTLSTADILRQVTELLQQDAQPSPPSPSLPPSHTPSTPLVSSIPSASTINAGPSPPASPPSKKVKISRRKSERGRAGHHARNTAKRTAKRDKARQDREEKKKAAGQVFTPAMEYHVRPSLSRKFLSALVEPIDAVGEGLPACEGAWKGLHVPEKKHLPTLKEALARGLRLQPWDGSKTIILVDKARRILGVLLSKPADGAGRVPLEETLAAAERAMDRLNDELEWGSNEVLPKFPKSEGLNRRGSYKAMSDGPSFGGGQKKPRNLTHTERNLEAIARFNTDPAVQRMQSIANGGFAFYAPKLYQYYVNTLARLYKHDPTLVPPFDGAIWANRTVSTTKKCTSVMHRDHNNLAFGWCAIQPVGQFDPKAGGHLILEEFGIVVEFPVGTTILLPSAVVTHGNTCIQEHETRKSLVSYSSGGLFRWVQYGFRSWKTFEKEEPDEAALEWAKRKEERPQFALSLFSTLDSLMDDHALVFAH</sequence>
<feature type="compositionally biased region" description="Basic residues" evidence="2">
    <location>
        <begin position="433"/>
        <end position="463"/>
    </location>
</feature>
<evidence type="ECO:0000256" key="2">
    <source>
        <dbReference type="SAM" id="MobiDB-lite"/>
    </source>
</evidence>
<keyword evidence="1" id="KW-0175">Coiled coil</keyword>
<dbReference type="AlphaFoldDB" id="A0A9P3FZ43"/>
<feature type="region of interest" description="Disordered" evidence="2">
    <location>
        <begin position="240"/>
        <end position="260"/>
    </location>
</feature>
<organism evidence="3 4">
    <name type="scientific">Phanerochaete sordida</name>
    <dbReference type="NCBI Taxonomy" id="48140"/>
    <lineage>
        <taxon>Eukaryota</taxon>
        <taxon>Fungi</taxon>
        <taxon>Dikarya</taxon>
        <taxon>Basidiomycota</taxon>
        <taxon>Agaricomycotina</taxon>
        <taxon>Agaricomycetes</taxon>
        <taxon>Polyporales</taxon>
        <taxon>Phanerochaetaceae</taxon>
        <taxon>Phanerochaete</taxon>
    </lineage>
</organism>
<feature type="region of interest" description="Disordered" evidence="2">
    <location>
        <begin position="1"/>
        <end position="72"/>
    </location>
</feature>
<dbReference type="Gene3D" id="3.60.130.30">
    <property type="match status" value="1"/>
</dbReference>
<keyword evidence="4" id="KW-1185">Reference proteome</keyword>
<comment type="caution">
    <text evidence="3">The sequence shown here is derived from an EMBL/GenBank/DDBJ whole genome shotgun (WGS) entry which is preliminary data.</text>
</comment>
<feature type="compositionally biased region" description="Basic and acidic residues" evidence="2">
    <location>
        <begin position="464"/>
        <end position="473"/>
    </location>
</feature>
<evidence type="ECO:0000313" key="4">
    <source>
        <dbReference type="Proteomes" id="UP000703269"/>
    </source>
</evidence>
<dbReference type="OrthoDB" id="3030671at2759"/>
<feature type="coiled-coil region" evidence="1">
    <location>
        <begin position="573"/>
        <end position="600"/>
    </location>
</feature>
<feature type="compositionally biased region" description="Pro residues" evidence="2">
    <location>
        <begin position="21"/>
        <end position="33"/>
    </location>
</feature>
<gene>
    <name evidence="3" type="ORF">PsYK624_013450</name>
</gene>
<evidence type="ECO:0000256" key="1">
    <source>
        <dbReference type="SAM" id="Coils"/>
    </source>
</evidence>
<evidence type="ECO:0000313" key="3">
    <source>
        <dbReference type="EMBL" id="GJE85266.1"/>
    </source>
</evidence>
<dbReference type="EMBL" id="BPQB01000002">
    <property type="protein sequence ID" value="GJE85266.1"/>
    <property type="molecule type" value="Genomic_DNA"/>
</dbReference>
<dbReference type="Proteomes" id="UP000703269">
    <property type="component" value="Unassembled WGS sequence"/>
</dbReference>
<feature type="region of interest" description="Disordered" evidence="2">
    <location>
        <begin position="613"/>
        <end position="636"/>
    </location>
</feature>
<name>A0A9P3FZ43_9APHY</name>
<proteinExistence type="predicted"/>
<protein>
    <submittedName>
        <fullName evidence="3">Uncharacterized protein</fullName>
    </submittedName>
</protein>
<feature type="region of interest" description="Disordered" evidence="2">
    <location>
        <begin position="388"/>
        <end position="475"/>
    </location>
</feature>
<feature type="compositionally biased region" description="Pro residues" evidence="2">
    <location>
        <begin position="393"/>
        <end position="404"/>
    </location>
</feature>
<reference evidence="3 4" key="1">
    <citation type="submission" date="2021-08" db="EMBL/GenBank/DDBJ databases">
        <title>Draft Genome Sequence of Phanerochaete sordida strain YK-624.</title>
        <authorList>
            <person name="Mori T."/>
            <person name="Dohra H."/>
            <person name="Suzuki T."/>
            <person name="Kawagishi H."/>
            <person name="Hirai H."/>
        </authorList>
    </citation>
    <scope>NUCLEOTIDE SEQUENCE [LARGE SCALE GENOMIC DNA]</scope>
    <source>
        <strain evidence="3 4">YK-624</strain>
    </source>
</reference>